<reference evidence="1 2" key="1">
    <citation type="submission" date="2020-08" db="EMBL/GenBank/DDBJ databases">
        <title>Genomic Encyclopedia of Type Strains, Phase IV (KMG-IV): sequencing the most valuable type-strain genomes for metagenomic binning, comparative biology and taxonomic classification.</title>
        <authorList>
            <person name="Goeker M."/>
        </authorList>
    </citation>
    <scope>NUCLEOTIDE SEQUENCE [LARGE SCALE GENOMIC DNA]</scope>
    <source>
        <strain evidence="1 2">YIM 65646</strain>
    </source>
</reference>
<dbReference type="Gene3D" id="3.30.1870.10">
    <property type="entry name" value="EreA-like, domain 2"/>
    <property type="match status" value="1"/>
</dbReference>
<name>A0A841FLA9_9ACTN</name>
<dbReference type="RefSeq" id="WP_184789569.1">
    <property type="nucleotide sequence ID" value="NZ_BONT01000058.1"/>
</dbReference>
<keyword evidence="2" id="KW-1185">Reference proteome</keyword>
<proteinExistence type="predicted"/>
<dbReference type="InterPro" id="IPR007815">
    <property type="entry name" value="Emycin_Estase"/>
</dbReference>
<dbReference type="PANTHER" id="PTHR31299:SF0">
    <property type="entry name" value="ESTERASE, PUTATIVE (AFU_ORTHOLOGUE AFUA_1G05850)-RELATED"/>
    <property type="match status" value="1"/>
</dbReference>
<dbReference type="GO" id="GO:0046677">
    <property type="term" value="P:response to antibiotic"/>
    <property type="evidence" value="ECO:0007669"/>
    <property type="project" value="InterPro"/>
</dbReference>
<dbReference type="SUPFAM" id="SSF159501">
    <property type="entry name" value="EreA/ChaN-like"/>
    <property type="match status" value="1"/>
</dbReference>
<dbReference type="InterPro" id="IPR052036">
    <property type="entry name" value="Hydrolase/PRTase-associated"/>
</dbReference>
<gene>
    <name evidence="1" type="ORF">HNR73_004598</name>
</gene>
<dbReference type="AlphaFoldDB" id="A0A841FLA9"/>
<dbReference type="EMBL" id="JACHGT010000010">
    <property type="protein sequence ID" value="MBB6036725.1"/>
    <property type="molecule type" value="Genomic_DNA"/>
</dbReference>
<protein>
    <submittedName>
        <fullName evidence="1">Erythromycin esterase-like protein</fullName>
    </submittedName>
</protein>
<dbReference type="Gene3D" id="3.40.1660.10">
    <property type="entry name" value="EreA-like (biosynthetic domain)"/>
    <property type="match status" value="1"/>
</dbReference>
<dbReference type="Pfam" id="PF05139">
    <property type="entry name" value="Erythro_esteras"/>
    <property type="match status" value="1"/>
</dbReference>
<sequence>MTREILDHVGRSCELLALGEPTHQDPVFARIRNGLLPRLAERGFRSIALEIDRVAALAVDDHVRHGVGELDVVMREGFSHEWGEREENRRLVVWIREYNEGRPAAERLAFHGFDAPTENYSAPSPRGYLEAARDHLGLDVDIAGPAGPDERWSRTEAILDAAMSPGATEEAERLRVVGEELLTALDERGPGGSPEAWDRARTRLTAGLWLLRYHKQASRPLEPNLRVSRLMAVRDALQAQNLLDIRRVEARRGPTLVFAHNSHLQLSPSRLVAGELDLRWVGAGSIAGALLGEKYVYIPGSLGRCAAIDLDAPAPETYEGLLGERVPDWGFVDAATVAPGVVRSDMKPRQGYYPLDPAVLEGAGAVWHVNDAASARV</sequence>
<dbReference type="CDD" id="cd14728">
    <property type="entry name" value="Ere-like"/>
    <property type="match status" value="1"/>
</dbReference>
<dbReference type="Gene3D" id="1.20.1440.30">
    <property type="entry name" value="Biosynthetic Protein domain"/>
    <property type="match status" value="1"/>
</dbReference>
<evidence type="ECO:0000313" key="2">
    <source>
        <dbReference type="Proteomes" id="UP000548476"/>
    </source>
</evidence>
<dbReference type="Proteomes" id="UP000548476">
    <property type="component" value="Unassembled WGS sequence"/>
</dbReference>
<evidence type="ECO:0000313" key="1">
    <source>
        <dbReference type="EMBL" id="MBB6036725.1"/>
    </source>
</evidence>
<dbReference type="PANTHER" id="PTHR31299">
    <property type="entry name" value="ESTERASE, PUTATIVE (AFU_ORTHOLOGUE AFUA_1G05850)-RELATED"/>
    <property type="match status" value="1"/>
</dbReference>
<accession>A0A841FLA9</accession>
<comment type="caution">
    <text evidence="1">The sequence shown here is derived from an EMBL/GenBank/DDBJ whole genome shotgun (WGS) entry which is preliminary data.</text>
</comment>
<organism evidence="1 2">
    <name type="scientific">Phytomonospora endophytica</name>
    <dbReference type="NCBI Taxonomy" id="714109"/>
    <lineage>
        <taxon>Bacteria</taxon>
        <taxon>Bacillati</taxon>
        <taxon>Actinomycetota</taxon>
        <taxon>Actinomycetes</taxon>
        <taxon>Micromonosporales</taxon>
        <taxon>Micromonosporaceae</taxon>
        <taxon>Phytomonospora</taxon>
    </lineage>
</organism>